<dbReference type="EMBL" id="JACHMN010000001">
    <property type="protein sequence ID" value="MBB5867433.1"/>
    <property type="molecule type" value="Genomic_DNA"/>
</dbReference>
<dbReference type="GO" id="GO:0006508">
    <property type="term" value="P:proteolysis"/>
    <property type="evidence" value="ECO:0007669"/>
    <property type="project" value="UniProtKB-KW"/>
</dbReference>
<dbReference type="Proteomes" id="UP000587527">
    <property type="component" value="Unassembled WGS sequence"/>
</dbReference>
<dbReference type="EC" id="3.4.15.6" evidence="6"/>
<dbReference type="GO" id="GO:0004180">
    <property type="term" value="F:carboxypeptidase activity"/>
    <property type="evidence" value="ECO:0007669"/>
    <property type="project" value="UniProtKB-KW"/>
</dbReference>
<accession>A0A841BK99</accession>
<evidence type="ECO:0000256" key="2">
    <source>
        <dbReference type="ARBA" id="ARBA00022670"/>
    </source>
</evidence>
<dbReference type="PANTHER" id="PTHR36175:SF1">
    <property type="entry name" value="CYANOPHYCINASE"/>
    <property type="match status" value="1"/>
</dbReference>
<protein>
    <submittedName>
        <fullName evidence="6">Cyanophycinase</fullName>
        <ecNumber evidence="6">3.4.15.6</ecNumber>
    </submittedName>
</protein>
<organism evidence="6 7">
    <name type="scientific">Allocatelliglobosispora scoriae</name>
    <dbReference type="NCBI Taxonomy" id="643052"/>
    <lineage>
        <taxon>Bacteria</taxon>
        <taxon>Bacillati</taxon>
        <taxon>Actinomycetota</taxon>
        <taxon>Actinomycetes</taxon>
        <taxon>Micromonosporales</taxon>
        <taxon>Micromonosporaceae</taxon>
        <taxon>Allocatelliglobosispora</taxon>
    </lineage>
</organism>
<name>A0A841BK99_9ACTN</name>
<dbReference type="GO" id="GO:0008236">
    <property type="term" value="F:serine-type peptidase activity"/>
    <property type="evidence" value="ECO:0007669"/>
    <property type="project" value="UniProtKB-KW"/>
</dbReference>
<keyword evidence="3 6" id="KW-0378">Hydrolase</keyword>
<evidence type="ECO:0000256" key="5">
    <source>
        <dbReference type="SAM" id="SignalP"/>
    </source>
</evidence>
<evidence type="ECO:0000256" key="1">
    <source>
        <dbReference type="ARBA" id="ARBA00006534"/>
    </source>
</evidence>
<dbReference type="PANTHER" id="PTHR36175">
    <property type="entry name" value="CYANOPHYCINASE"/>
    <property type="match status" value="1"/>
</dbReference>
<keyword evidence="5" id="KW-0732">Signal</keyword>
<evidence type="ECO:0000256" key="4">
    <source>
        <dbReference type="ARBA" id="ARBA00022825"/>
    </source>
</evidence>
<dbReference type="CDD" id="cd03145">
    <property type="entry name" value="GAT1_cyanophycinase"/>
    <property type="match status" value="1"/>
</dbReference>
<dbReference type="AlphaFoldDB" id="A0A841BK99"/>
<dbReference type="InterPro" id="IPR005320">
    <property type="entry name" value="Peptidase_S51"/>
</dbReference>
<dbReference type="InterPro" id="IPR006311">
    <property type="entry name" value="TAT_signal"/>
</dbReference>
<proteinExistence type="inferred from homology"/>
<comment type="similarity">
    <text evidence="1">Belongs to the peptidase S51 family.</text>
</comment>
<keyword evidence="4" id="KW-0720">Serine protease</keyword>
<keyword evidence="7" id="KW-1185">Reference proteome</keyword>
<dbReference type="InterPro" id="IPR029062">
    <property type="entry name" value="Class_I_gatase-like"/>
</dbReference>
<evidence type="ECO:0000256" key="3">
    <source>
        <dbReference type="ARBA" id="ARBA00022801"/>
    </source>
</evidence>
<dbReference type="SUPFAM" id="SSF52317">
    <property type="entry name" value="Class I glutamine amidotransferase-like"/>
    <property type="match status" value="1"/>
</dbReference>
<evidence type="ECO:0000313" key="6">
    <source>
        <dbReference type="EMBL" id="MBB5867433.1"/>
    </source>
</evidence>
<dbReference type="PROSITE" id="PS51318">
    <property type="entry name" value="TAT"/>
    <property type="match status" value="1"/>
</dbReference>
<gene>
    <name evidence="6" type="ORF">F4553_000812</name>
</gene>
<evidence type="ECO:0000313" key="7">
    <source>
        <dbReference type="Proteomes" id="UP000587527"/>
    </source>
</evidence>
<sequence>MTHRRTVLAGALGAATLASLAPATAASAHGAARGSLVLVGGSLAEDNTAVYGEIIRRAGGARARIGVITAASVPPSQDPDAGTPDASNSEANGAYYADLLRAHGAGQATWIPIDLDHIADADSPALAAQVDQMTGFFFGGGDQFRYITTLLHGDAHTDSLVLAAIRRRHARGAVIAGSSAGAQIHQGRDMVTGGESYNALRDGSLPGYFDDPDTSGYWPAGGFGFLTSGLLDTHFTAYGRLGRAITLARTTGHHRVFGLDPNTALIVDAPRSPDEHARVVGEGGISVLDLRDGIRWSYLTEGFRYLPGAWRALAPQRLRPLRPRPDAASVPPSADIFGDDVASGLALALAASRAERATGVTRQDDPRFTVELVKSRRFAAYTADGSTAESFLDLTVRIR</sequence>
<feature type="chain" id="PRO_5039430982" evidence="5">
    <location>
        <begin position="26"/>
        <end position="399"/>
    </location>
</feature>
<dbReference type="Gene3D" id="3.40.50.880">
    <property type="match status" value="1"/>
</dbReference>
<reference evidence="6 7" key="1">
    <citation type="submission" date="2020-08" db="EMBL/GenBank/DDBJ databases">
        <title>Sequencing the genomes of 1000 actinobacteria strains.</title>
        <authorList>
            <person name="Klenk H.-P."/>
        </authorList>
    </citation>
    <scope>NUCLEOTIDE SEQUENCE [LARGE SCALE GENOMIC DNA]</scope>
    <source>
        <strain evidence="6 7">DSM 45362</strain>
    </source>
</reference>
<keyword evidence="2" id="KW-0645">Protease</keyword>
<comment type="caution">
    <text evidence="6">The sequence shown here is derived from an EMBL/GenBank/DDBJ whole genome shotgun (WGS) entry which is preliminary data.</text>
</comment>
<dbReference type="Pfam" id="PF03575">
    <property type="entry name" value="Peptidase_S51"/>
    <property type="match status" value="1"/>
</dbReference>
<dbReference type="RefSeq" id="WP_184832136.1">
    <property type="nucleotide sequence ID" value="NZ_JACHMN010000001.1"/>
</dbReference>
<feature type="signal peptide" evidence="5">
    <location>
        <begin position="1"/>
        <end position="25"/>
    </location>
</feature>
<keyword evidence="6" id="KW-0121">Carboxypeptidase</keyword>
<dbReference type="GO" id="GO:0008241">
    <property type="term" value="F:peptidyl-dipeptidase activity"/>
    <property type="evidence" value="ECO:0007669"/>
    <property type="project" value="UniProtKB-EC"/>
</dbReference>